<dbReference type="Proteomes" id="UP000288859">
    <property type="component" value="Unassembled WGS sequence"/>
</dbReference>
<proteinExistence type="predicted"/>
<dbReference type="EMBL" id="NAJM01000028">
    <property type="protein sequence ID" value="RVX69553.1"/>
    <property type="molecule type" value="Genomic_DNA"/>
</dbReference>
<evidence type="ECO:0000313" key="2">
    <source>
        <dbReference type="EMBL" id="RVX69553.1"/>
    </source>
</evidence>
<organism evidence="2 3">
    <name type="scientific">Exophiala mesophila</name>
    <name type="common">Black yeast-like fungus</name>
    <dbReference type="NCBI Taxonomy" id="212818"/>
    <lineage>
        <taxon>Eukaryota</taxon>
        <taxon>Fungi</taxon>
        <taxon>Dikarya</taxon>
        <taxon>Ascomycota</taxon>
        <taxon>Pezizomycotina</taxon>
        <taxon>Eurotiomycetes</taxon>
        <taxon>Chaetothyriomycetidae</taxon>
        <taxon>Chaetothyriales</taxon>
        <taxon>Herpotrichiellaceae</taxon>
        <taxon>Exophiala</taxon>
    </lineage>
</organism>
<dbReference type="OrthoDB" id="2684236at2759"/>
<dbReference type="VEuPathDB" id="FungiDB:PV10_03665"/>
<feature type="region of interest" description="Disordered" evidence="1">
    <location>
        <begin position="491"/>
        <end position="516"/>
    </location>
</feature>
<gene>
    <name evidence="2" type="ORF">B0A52_06617</name>
</gene>
<name>A0A438N1W3_EXOME</name>
<feature type="region of interest" description="Disordered" evidence="1">
    <location>
        <begin position="16"/>
        <end position="37"/>
    </location>
</feature>
<accession>A0A438N1W3</accession>
<comment type="caution">
    <text evidence="2">The sequence shown here is derived from an EMBL/GenBank/DDBJ whole genome shotgun (WGS) entry which is preliminary data.</text>
</comment>
<dbReference type="AlphaFoldDB" id="A0A438N1W3"/>
<evidence type="ECO:0000256" key="1">
    <source>
        <dbReference type="SAM" id="MobiDB-lite"/>
    </source>
</evidence>
<feature type="compositionally biased region" description="Polar residues" evidence="1">
    <location>
        <begin position="25"/>
        <end position="37"/>
    </location>
</feature>
<protein>
    <submittedName>
        <fullName evidence="2">Uncharacterized protein</fullName>
    </submittedName>
</protein>
<sequence length="592" mass="66469">MSFFQRLEKRRSIVNGEPHTWDLTPPQQYEKSLSNSSKFPPTLIPHPDVFHDAIVPSLKPEYGANTNYPNPGHLAVHLSLLECFLRLKQSVLDSHELNVLDLPGYSPSPVSAPFSAPVSPPNSRRWSVVVRLAVARFQVWYENIESTLTHASAYHRFGPGSHAYHAAITPNYLPPLDVLLVWYAYMQQPSAYRCDNLAHSFPKLLEIPMPWEAILAVIDLDSLVFKIPVAAEKLFMTTTSQSPDILAYLEHPPPYSDLNTEQAFSIDLAAAVHGLVDDASFIEIMHDHLWLRSPSLEGTLNRGIAQYNALAQATGRQASLWLHRVQGDILLQLVWRTHMLYPMAYLHYSSITFGGDCLLNITDEHTHTIVADIKMPLISEQSPTADLIQPNDTQSSDMNAICHCWTCERIRDDDPNYEHTSNTTTTQLSSAILDSIDGPPRNLFRAMTIPQPASPSPGVAFSLSNLSKEQITAIKADLIFYLYVEKFRRSKPTGTPLPSRAASHRDSERPRSGKGIKNRVGAYNPLIYVALAIYNVSTCRLLKKEKLTFIKGRNFRPVGSSGRCFCLKSKQCPNDTMASTRHRANRSIERSY</sequence>
<reference evidence="2 3" key="1">
    <citation type="submission" date="2017-03" db="EMBL/GenBank/DDBJ databases">
        <title>Genomes of endolithic fungi from Antarctica.</title>
        <authorList>
            <person name="Coleine C."/>
            <person name="Masonjones S."/>
            <person name="Stajich J.E."/>
        </authorList>
    </citation>
    <scope>NUCLEOTIDE SEQUENCE [LARGE SCALE GENOMIC DNA]</scope>
    <source>
        <strain evidence="2 3">CCFEE 6314</strain>
    </source>
</reference>
<evidence type="ECO:0000313" key="3">
    <source>
        <dbReference type="Proteomes" id="UP000288859"/>
    </source>
</evidence>